<evidence type="ECO:0000313" key="1">
    <source>
        <dbReference type="EMBL" id="JAH28552.1"/>
    </source>
</evidence>
<name>A0A0E9RIC1_ANGAN</name>
<protein>
    <submittedName>
        <fullName evidence="1">Uncharacterized protein</fullName>
    </submittedName>
</protein>
<proteinExistence type="predicted"/>
<reference evidence="1" key="2">
    <citation type="journal article" date="2015" name="Fish Shellfish Immunol.">
        <title>Early steps in the European eel (Anguilla anguilla)-Vibrio vulnificus interaction in the gills: Role of the RtxA13 toxin.</title>
        <authorList>
            <person name="Callol A."/>
            <person name="Pajuelo D."/>
            <person name="Ebbesson L."/>
            <person name="Teles M."/>
            <person name="MacKenzie S."/>
            <person name="Amaro C."/>
        </authorList>
    </citation>
    <scope>NUCLEOTIDE SEQUENCE</scope>
</reference>
<accession>A0A0E9RIC1</accession>
<dbReference type="EMBL" id="GBXM01080025">
    <property type="protein sequence ID" value="JAH28552.1"/>
    <property type="molecule type" value="Transcribed_RNA"/>
</dbReference>
<reference evidence="1" key="1">
    <citation type="submission" date="2014-11" db="EMBL/GenBank/DDBJ databases">
        <authorList>
            <person name="Amaro Gonzalez C."/>
        </authorList>
    </citation>
    <scope>NUCLEOTIDE SEQUENCE</scope>
</reference>
<sequence length="13" mass="1713">MEYMHFKKRGWSL</sequence>
<organism evidence="1">
    <name type="scientific">Anguilla anguilla</name>
    <name type="common">European freshwater eel</name>
    <name type="synonym">Muraena anguilla</name>
    <dbReference type="NCBI Taxonomy" id="7936"/>
    <lineage>
        <taxon>Eukaryota</taxon>
        <taxon>Metazoa</taxon>
        <taxon>Chordata</taxon>
        <taxon>Craniata</taxon>
        <taxon>Vertebrata</taxon>
        <taxon>Euteleostomi</taxon>
        <taxon>Actinopterygii</taxon>
        <taxon>Neopterygii</taxon>
        <taxon>Teleostei</taxon>
        <taxon>Anguilliformes</taxon>
        <taxon>Anguillidae</taxon>
        <taxon>Anguilla</taxon>
    </lineage>
</organism>